<dbReference type="InterPro" id="IPR003680">
    <property type="entry name" value="Flavodoxin_fold"/>
</dbReference>
<comment type="caution">
    <text evidence="5">The sequence shown here is derived from an EMBL/GenBank/DDBJ whole genome shotgun (WGS) entry which is preliminary data.</text>
</comment>
<keyword evidence="3" id="KW-0812">Transmembrane</keyword>
<feature type="transmembrane region" description="Helical" evidence="3">
    <location>
        <begin position="133"/>
        <end position="156"/>
    </location>
</feature>
<comment type="similarity">
    <text evidence="1">Belongs to the NAD(P)H dehydrogenase (quinone) family.</text>
</comment>
<reference evidence="5 6" key="1">
    <citation type="journal article" date="2016" name="Nat. Commun.">
        <title>Thousands of microbial genomes shed light on interconnected biogeochemical processes in an aquifer system.</title>
        <authorList>
            <person name="Anantharaman K."/>
            <person name="Brown C.T."/>
            <person name="Hug L.A."/>
            <person name="Sharon I."/>
            <person name="Castelle C.J."/>
            <person name="Probst A.J."/>
            <person name="Thomas B.C."/>
            <person name="Singh A."/>
            <person name="Wilkins M.J."/>
            <person name="Karaoz U."/>
            <person name="Brodie E.L."/>
            <person name="Williams K.H."/>
            <person name="Hubbard S.S."/>
            <person name="Banfield J.F."/>
        </authorList>
    </citation>
    <scope>NUCLEOTIDE SEQUENCE [LARGE SCALE GENOMIC DNA]</scope>
</reference>
<protein>
    <recommendedName>
        <fullName evidence="4">Flavodoxin-like fold domain-containing protein</fullName>
    </recommendedName>
</protein>
<name>A0A1F6EES5_9BACT</name>
<dbReference type="Proteomes" id="UP000178392">
    <property type="component" value="Unassembled WGS sequence"/>
</dbReference>
<proteinExistence type="inferred from homology"/>
<dbReference type="InterPro" id="IPR051545">
    <property type="entry name" value="NAD(P)H_dehydrogenase_qn"/>
</dbReference>
<evidence type="ECO:0000256" key="1">
    <source>
        <dbReference type="ARBA" id="ARBA00006252"/>
    </source>
</evidence>
<organism evidence="5 6">
    <name type="scientific">Candidatus Kaiserbacteria bacterium RIFCSPHIGHO2_12_FULL_56_13</name>
    <dbReference type="NCBI Taxonomy" id="1798505"/>
    <lineage>
        <taxon>Bacteria</taxon>
        <taxon>Candidatus Kaiseribacteriota</taxon>
    </lineage>
</organism>
<dbReference type="PANTHER" id="PTHR10204">
    <property type="entry name" value="NAD P H OXIDOREDUCTASE-RELATED"/>
    <property type="match status" value="1"/>
</dbReference>
<dbReference type="Pfam" id="PF02525">
    <property type="entry name" value="Flavodoxin_2"/>
    <property type="match status" value="1"/>
</dbReference>
<evidence type="ECO:0000256" key="2">
    <source>
        <dbReference type="ARBA" id="ARBA00023002"/>
    </source>
</evidence>
<dbReference type="AlphaFoldDB" id="A0A1F6EES5"/>
<dbReference type="GO" id="GO:0005829">
    <property type="term" value="C:cytosol"/>
    <property type="evidence" value="ECO:0007669"/>
    <property type="project" value="TreeGrafter"/>
</dbReference>
<accession>A0A1F6EES5</accession>
<dbReference type="GO" id="GO:0003955">
    <property type="term" value="F:NAD(P)H dehydrogenase (quinone) activity"/>
    <property type="evidence" value="ECO:0007669"/>
    <property type="project" value="TreeGrafter"/>
</dbReference>
<dbReference type="EMBL" id="MFLS01000022">
    <property type="protein sequence ID" value="OGG72149.1"/>
    <property type="molecule type" value="Genomic_DNA"/>
</dbReference>
<evidence type="ECO:0000259" key="4">
    <source>
        <dbReference type="Pfam" id="PF02525"/>
    </source>
</evidence>
<evidence type="ECO:0000313" key="6">
    <source>
        <dbReference type="Proteomes" id="UP000178392"/>
    </source>
</evidence>
<evidence type="ECO:0000256" key="3">
    <source>
        <dbReference type="SAM" id="Phobius"/>
    </source>
</evidence>
<dbReference type="PANTHER" id="PTHR10204:SF34">
    <property type="entry name" value="NAD(P)H DEHYDROGENASE [QUINONE] 1 ISOFORM 1"/>
    <property type="match status" value="1"/>
</dbReference>
<keyword evidence="3" id="KW-0472">Membrane</keyword>
<keyword evidence="2" id="KW-0560">Oxidoreductase</keyword>
<dbReference type="SUPFAM" id="SSF52218">
    <property type="entry name" value="Flavoproteins"/>
    <property type="match status" value="1"/>
</dbReference>
<feature type="domain" description="Flavodoxin-like fold" evidence="4">
    <location>
        <begin position="1"/>
        <end position="163"/>
    </location>
</feature>
<sequence length="189" mass="21585">MKIFILLGHTDRETLSGAFGDTYERAARAAHHEVRQMNIGEMTFDPILHKGYKVIQELEPDLKTFQENMKWCEHFVLIYPIWWSSVPAMLKGLFDRAWLPGFAFKFADHGLTCEKHLKGRTGRIITSANASPWMIYFMYGPITNLVSSAILGFAGIRTRATLFGPSERASPAKHAKWMRKVERLGRRGA</sequence>
<dbReference type="InterPro" id="IPR029039">
    <property type="entry name" value="Flavoprotein-like_sf"/>
</dbReference>
<evidence type="ECO:0000313" key="5">
    <source>
        <dbReference type="EMBL" id="OGG72149.1"/>
    </source>
</evidence>
<dbReference type="Gene3D" id="3.40.50.360">
    <property type="match status" value="1"/>
</dbReference>
<keyword evidence="3" id="KW-1133">Transmembrane helix</keyword>
<gene>
    <name evidence="5" type="ORF">A3E65_00115</name>
</gene>